<dbReference type="AlphaFoldDB" id="A0JPR6"/>
<proteinExistence type="predicted"/>
<dbReference type="Pfam" id="PF13960">
    <property type="entry name" value="DUF4218"/>
    <property type="match status" value="1"/>
</dbReference>
<sequence>MYKRRKEYKRLWIKRKRDKCQKKREATVIVSSSSDEQSPAPNSCHVAALVSSDKVREPEIDQRSSVTPSQINLLPNHEPFVLPACADNLSTNYDSSESDNEEGNKLRNNLINWVNAHQIKHNAVDELLKILKQNGHPDLCSTSRTLMSTPRSITITVKSAMEYYYFNILHQIVSIVHMYSTAKETNNLDVLDLSINIDGLPVFSSTKSSFWPVLACITNITPQIVFPVAICYGASKPSNLDFLSDTIEHILLAINEGLEVHGKFYSVRLQSIVCDAPARSFVKATKLFSGYHGCDKCMQRGLWCGRMTYPEVENFIERTDDSFRRQTNIQHHHSVSPFCSLPIDMIKAFPIDYMHQSCLGVMKKMLIAWIRGPRNFRLSFSQCSKISSRLVELKPCIPRCFARKPRTLTELDRWKATEFRQFLLYTGKIVLKDILCESRYKHFLCLSVGINILVSPELASSHIAFAHSLLVQFVSQCKVLYGDEFLVYNVHCLLHLANEAQLFGSLDRCSAFKFENYMQTIKKYVRSGKNPTVQVVKRLYESEPTITVRNPVKQVYMKSPDNAYLLCLRNGKTNGIVVLAEASSDCVKCKIFDNLHTLFDSPCKSSLIGAYKGNVNRYYVKCIPKSKLTSSWKAICCKTLSTIVFLAVLHEI</sequence>
<comment type="miscellaneous">
    <text evidence="2">The sequence shown here is derived from an EMBL/GenBank/DDBJ third party annotation (TPA) entry.</text>
</comment>
<organism evidence="2">
    <name type="scientific">Ciona intestinalis</name>
    <name type="common">Transparent sea squirt</name>
    <name type="synonym">Ascidia intestinalis</name>
    <dbReference type="NCBI Taxonomy" id="7719"/>
    <lineage>
        <taxon>Eukaryota</taxon>
        <taxon>Metazoa</taxon>
        <taxon>Chordata</taxon>
        <taxon>Tunicata</taxon>
        <taxon>Ascidiacea</taxon>
        <taxon>Phlebobranchia</taxon>
        <taxon>Cionidae</taxon>
        <taxon>Ciona</taxon>
    </lineage>
</organism>
<dbReference type="PANTHER" id="PTHR33053">
    <property type="entry name" value="PROTEIN, PUTATIVE-RELATED"/>
    <property type="match status" value="1"/>
</dbReference>
<evidence type="ECO:0000313" key="2">
    <source>
        <dbReference type="EMBL" id="CAK26780.1"/>
    </source>
</evidence>
<dbReference type="EMBL" id="BN000948">
    <property type="protein sequence ID" value="CAK26780.1"/>
    <property type="molecule type" value="Genomic_DNA"/>
</dbReference>
<reference evidence="2" key="1">
    <citation type="journal article" date="2006" name="BMC Evol. Biol.">
        <title>SmTRC1, a novel Schistosoma mansoni DNA transposon, discloses new families of animal and fungi transposons belonging to the CACTA superfamily.</title>
        <authorList>
            <person name="DeMarco R."/>
            <person name="Venancio T.M."/>
            <person name="Verjovski-Almeida S."/>
        </authorList>
    </citation>
    <scope>NUCLEOTIDE SEQUENCE</scope>
</reference>
<feature type="domain" description="DUF4218" evidence="1">
    <location>
        <begin position="453"/>
        <end position="534"/>
    </location>
</feature>
<protein>
    <submittedName>
        <fullName evidence="2">Transposase domain-containing protein</fullName>
    </submittedName>
</protein>
<dbReference type="InterPro" id="IPR025452">
    <property type="entry name" value="DUF4218"/>
</dbReference>
<accession>A0JPR6</accession>
<evidence type="ECO:0000259" key="1">
    <source>
        <dbReference type="Pfam" id="PF13960"/>
    </source>
</evidence>
<name>A0JPR6_CIOIN</name>